<evidence type="ECO:0000259" key="6">
    <source>
        <dbReference type="Pfam" id="PF07715"/>
    </source>
</evidence>
<name>A0A847SWR9_9BACT</name>
<evidence type="ECO:0000313" key="8">
    <source>
        <dbReference type="Proteomes" id="UP000552864"/>
    </source>
</evidence>
<dbReference type="Pfam" id="PF13715">
    <property type="entry name" value="CarbopepD_reg_2"/>
    <property type="match status" value="1"/>
</dbReference>
<dbReference type="GO" id="GO:0009279">
    <property type="term" value="C:cell outer membrane"/>
    <property type="evidence" value="ECO:0007669"/>
    <property type="project" value="UniProtKB-SubCell"/>
</dbReference>
<accession>A0A847SWR9</accession>
<keyword evidence="7" id="KW-0675">Receptor</keyword>
<reference evidence="7 8" key="1">
    <citation type="submission" date="2020-04" db="EMBL/GenBank/DDBJ databases">
        <authorList>
            <person name="Yin C."/>
        </authorList>
    </citation>
    <scope>NUCLEOTIDE SEQUENCE [LARGE SCALE GENOMIC DNA]</scope>
    <source>
        <strain evidence="7 8">Ak56</strain>
    </source>
</reference>
<dbReference type="InterPro" id="IPR036942">
    <property type="entry name" value="Beta-barrel_TonB_sf"/>
</dbReference>
<dbReference type="PANTHER" id="PTHR40980:SF4">
    <property type="entry name" value="TONB-DEPENDENT RECEPTOR-LIKE BETA-BARREL DOMAIN-CONTAINING PROTEIN"/>
    <property type="match status" value="1"/>
</dbReference>
<dbReference type="Pfam" id="PF07715">
    <property type="entry name" value="Plug"/>
    <property type="match status" value="1"/>
</dbReference>
<feature type="domain" description="TonB-dependent receptor-like beta-barrel" evidence="5">
    <location>
        <begin position="372"/>
        <end position="872"/>
    </location>
</feature>
<dbReference type="InterPro" id="IPR008969">
    <property type="entry name" value="CarboxyPept-like_regulatory"/>
</dbReference>
<evidence type="ECO:0000259" key="5">
    <source>
        <dbReference type="Pfam" id="PF00593"/>
    </source>
</evidence>
<dbReference type="Gene3D" id="2.170.130.10">
    <property type="entry name" value="TonB-dependent receptor, plug domain"/>
    <property type="match status" value="1"/>
</dbReference>
<organism evidence="7 8">
    <name type="scientific">Chitinophaga eiseniae</name>
    <dbReference type="NCBI Taxonomy" id="634771"/>
    <lineage>
        <taxon>Bacteria</taxon>
        <taxon>Pseudomonadati</taxon>
        <taxon>Bacteroidota</taxon>
        <taxon>Chitinophagia</taxon>
        <taxon>Chitinophagales</taxon>
        <taxon>Chitinophagaceae</taxon>
        <taxon>Chitinophaga</taxon>
    </lineage>
</organism>
<dbReference type="InterPro" id="IPR037066">
    <property type="entry name" value="Plug_dom_sf"/>
</dbReference>
<dbReference type="EMBL" id="JABAHZ010000014">
    <property type="protein sequence ID" value="NLR82946.1"/>
    <property type="molecule type" value="Genomic_DNA"/>
</dbReference>
<dbReference type="Gene3D" id="2.40.170.20">
    <property type="entry name" value="TonB-dependent receptor, beta-barrel domain"/>
    <property type="match status" value="1"/>
</dbReference>
<dbReference type="Gene3D" id="2.60.40.1120">
    <property type="entry name" value="Carboxypeptidase-like, regulatory domain"/>
    <property type="match status" value="1"/>
</dbReference>
<dbReference type="SUPFAM" id="SSF49464">
    <property type="entry name" value="Carboxypeptidase regulatory domain-like"/>
    <property type="match status" value="1"/>
</dbReference>
<sequence>MISHSYRYLLSILLFLPHFLFAQQAVIRGTITDAKSNRPLQGAYVHLDGAHLRMTTDATGNYEFAGVKPGEYKLKVSFIGYQKFEQKVALAGVQVLNVPLTPGIAALHGVSVFGKINGETDAASRSSEKTANNITNVIGAHAMERSPDINAANVLQRVSGVTIQRNSGADQAYAIVRGLEPRYNTTLINGIKISSPDEKSRYVSLDVVPSDLLQRIEVSKSLLPEMEGDAIGGTVNLIFKDAPDAPLFKAMAAMGYSNIFFNRKYHYFSSADLQHKSVFDKYGPSYVAKPGDFSRSNLDFKEKTAPPNTMAGITFGRRFMKRKLGILIADNFQQQYYGTNSEFNIVAPDNQNHFKPGITDVANRTYSTLQLNNGLTAHVDYNINDRNKLSLNNVFLYSKLVQSRLSIDTSITGGNGGRVGPGTGSIFNDNRSLTNNQYLENLKLEGKHILTKHLLFDWAGVYSSAVKRSPDRADISIDHKVNADFTSTPYYFDGISRIWQHNSDKNNQVQGNLTYKEDMGQSLLELKVGGLYRHKIRDNAQDQYQLRPLLGAGNTKQPFTDIYSAQWEVYNPKGTADYDVNAYHAFENISAGYGQAKLSFQRVEVMGGLRMEATSQGFDYANYIATLANNVRIKYRDLLPSAMVKFKLSNTTNLRASYYKSISRPNYFELVPYTILGTDFNQMGNPNLKHTVANNYDVRYEWYPKDDEQLFIGGFYKDLTNPIENVLQSLSGGDLVYQPQNAAARAKIGGAELAFTRFWGNIGVTGNYTYIYSDVYAPKIDPLAPTVDKRVVYQHRPLQGQANNVLNLSLEYRNTVKHLFAQLAYQYVGKTLSDLYFNTDYDYYQQPQSFLSLSADKTFNRHFTLFAKLNNLLNTPTVIRINGITVGKDIYNANFNIGLRYSH</sequence>
<proteinExistence type="inferred from homology"/>
<evidence type="ECO:0000256" key="2">
    <source>
        <dbReference type="ARBA" id="ARBA00023136"/>
    </source>
</evidence>
<evidence type="ECO:0000256" key="3">
    <source>
        <dbReference type="ARBA" id="ARBA00023237"/>
    </source>
</evidence>
<feature type="domain" description="TonB-dependent receptor plug" evidence="6">
    <location>
        <begin position="131"/>
        <end position="234"/>
    </location>
</feature>
<comment type="caution">
    <text evidence="7">The sequence shown here is derived from an EMBL/GenBank/DDBJ whole genome shotgun (WGS) entry which is preliminary data.</text>
</comment>
<comment type="similarity">
    <text evidence="4">Belongs to the TonB-dependent receptor family.</text>
</comment>
<dbReference type="AlphaFoldDB" id="A0A847SWR9"/>
<dbReference type="InterPro" id="IPR000531">
    <property type="entry name" value="Beta-barrel_TonB"/>
</dbReference>
<dbReference type="InterPro" id="IPR012910">
    <property type="entry name" value="Plug_dom"/>
</dbReference>
<dbReference type="SUPFAM" id="SSF56935">
    <property type="entry name" value="Porins"/>
    <property type="match status" value="1"/>
</dbReference>
<gene>
    <name evidence="7" type="ORF">HGH91_30315</name>
</gene>
<evidence type="ECO:0000313" key="7">
    <source>
        <dbReference type="EMBL" id="NLR82946.1"/>
    </source>
</evidence>
<dbReference type="RefSeq" id="WP_168742987.1">
    <property type="nucleotide sequence ID" value="NZ_JABAHZ010000014.1"/>
</dbReference>
<dbReference type="Pfam" id="PF00593">
    <property type="entry name" value="TonB_dep_Rec_b-barrel"/>
    <property type="match status" value="1"/>
</dbReference>
<dbReference type="PANTHER" id="PTHR40980">
    <property type="entry name" value="PLUG DOMAIN-CONTAINING PROTEIN"/>
    <property type="match status" value="1"/>
</dbReference>
<evidence type="ECO:0000256" key="4">
    <source>
        <dbReference type="RuleBase" id="RU003357"/>
    </source>
</evidence>
<comment type="subcellular location">
    <subcellularLocation>
        <location evidence="1 4">Cell outer membrane</location>
    </subcellularLocation>
</comment>
<evidence type="ECO:0000256" key="1">
    <source>
        <dbReference type="ARBA" id="ARBA00004442"/>
    </source>
</evidence>
<dbReference type="Proteomes" id="UP000552864">
    <property type="component" value="Unassembled WGS sequence"/>
</dbReference>
<keyword evidence="4" id="KW-0798">TonB box</keyword>
<keyword evidence="8" id="KW-1185">Reference proteome</keyword>
<protein>
    <submittedName>
        <fullName evidence="7">TonB-dependent receptor</fullName>
    </submittedName>
</protein>
<keyword evidence="2 4" id="KW-0472">Membrane</keyword>
<keyword evidence="3" id="KW-0998">Cell outer membrane</keyword>